<dbReference type="PANTHER" id="PTHR18901">
    <property type="entry name" value="2-DEOXYGLUCOSE-6-PHOSPHATE PHOSPHATASE 2"/>
    <property type="match status" value="1"/>
</dbReference>
<reference evidence="4 5" key="1">
    <citation type="journal article" date="2017" name="Int. J. Syst. Evol. Microbiol.">
        <title>Bacillus mangrovi sp. nov., isolated from a sediment sample from a mangrove forest.</title>
        <authorList>
            <person name="Gupta V."/>
            <person name="Singh P.K."/>
            <person name="Korpole S."/>
            <person name="Tanuku N.R.S."/>
            <person name="Pinnaka A.K."/>
        </authorList>
    </citation>
    <scope>NUCLEOTIDE SEQUENCE [LARGE SCALE GENOMIC DNA]</scope>
    <source>
        <strain evidence="4 5">KCTC 33872</strain>
    </source>
</reference>
<dbReference type="SUPFAM" id="SSF56784">
    <property type="entry name" value="HAD-like"/>
    <property type="match status" value="1"/>
</dbReference>
<dbReference type="RefSeq" id="WP_162356608.1">
    <property type="nucleotide sequence ID" value="NZ_WMIB01000006.1"/>
</dbReference>
<evidence type="ECO:0000313" key="4">
    <source>
        <dbReference type="EMBL" id="MTH53448.1"/>
    </source>
</evidence>
<protein>
    <submittedName>
        <fullName evidence="4">HAD-IA family hydrolase</fullName>
    </submittedName>
</protein>
<sequence length="222" mass="25270">MYKAVIFDFDGLILDTETLHYRILQEMFEEHGSVLPLEVWVKDVGTNSGFMPFAYLEEQLKEKIDQAALQTDREKRFAQRIKEELARPGVEAYLTAARELGFKIGLASSSDYEWVSTHLKNINLFDYFECIKTSDDVEEVKPNPDLYLKAAECLGVKPEECIAFEDSVHGSTAAMRAGMACVIVPNEITAGLTFGETEHRLESMAELDFKMLLEKLEEQKRV</sequence>
<dbReference type="SFLD" id="SFLDG01135">
    <property type="entry name" value="C1.5.6:_HAD__Beta-PGM__Phospha"/>
    <property type="match status" value="1"/>
</dbReference>
<dbReference type="SFLD" id="SFLDG01129">
    <property type="entry name" value="C1.5:_HAD__Beta-PGM__Phosphata"/>
    <property type="match status" value="1"/>
</dbReference>
<keyword evidence="2" id="KW-0479">Metal-binding</keyword>
<dbReference type="Gene3D" id="1.10.150.240">
    <property type="entry name" value="Putative phosphatase, domain 2"/>
    <property type="match status" value="1"/>
</dbReference>
<dbReference type="Proteomes" id="UP000434639">
    <property type="component" value="Unassembled WGS sequence"/>
</dbReference>
<dbReference type="InterPro" id="IPR023198">
    <property type="entry name" value="PGP-like_dom2"/>
</dbReference>
<name>A0A7X2S4B6_9BACI</name>
<dbReference type="PANTHER" id="PTHR18901:SF38">
    <property type="entry name" value="PSEUDOURIDINE-5'-PHOSPHATASE"/>
    <property type="match status" value="1"/>
</dbReference>
<evidence type="ECO:0000256" key="3">
    <source>
        <dbReference type="ARBA" id="ARBA00022801"/>
    </source>
</evidence>
<keyword evidence="5" id="KW-1185">Reference proteome</keyword>
<evidence type="ECO:0000256" key="2">
    <source>
        <dbReference type="ARBA" id="ARBA00022723"/>
    </source>
</evidence>
<proteinExistence type="inferred from homology"/>
<dbReference type="CDD" id="cd16423">
    <property type="entry name" value="HAD_BPGM-like"/>
    <property type="match status" value="1"/>
</dbReference>
<dbReference type="FunFam" id="3.40.50.1000:FF:000036">
    <property type="entry name" value="HAD family hydrolase"/>
    <property type="match status" value="1"/>
</dbReference>
<dbReference type="SFLD" id="SFLDS00003">
    <property type="entry name" value="Haloacid_Dehalogenase"/>
    <property type="match status" value="1"/>
</dbReference>
<dbReference type="InterPro" id="IPR036412">
    <property type="entry name" value="HAD-like_sf"/>
</dbReference>
<gene>
    <name evidence="4" type="ORF">GKZ89_08460</name>
</gene>
<dbReference type="NCBIfam" id="TIGR01509">
    <property type="entry name" value="HAD-SF-IA-v3"/>
    <property type="match status" value="1"/>
</dbReference>
<evidence type="ECO:0000313" key="5">
    <source>
        <dbReference type="Proteomes" id="UP000434639"/>
    </source>
</evidence>
<dbReference type="NCBIfam" id="TIGR01549">
    <property type="entry name" value="HAD-SF-IA-v1"/>
    <property type="match status" value="1"/>
</dbReference>
<dbReference type="InterPro" id="IPR006439">
    <property type="entry name" value="HAD-SF_hydro_IA"/>
</dbReference>
<dbReference type="AlphaFoldDB" id="A0A7X2S4B6"/>
<evidence type="ECO:0000256" key="1">
    <source>
        <dbReference type="ARBA" id="ARBA00006171"/>
    </source>
</evidence>
<dbReference type="InterPro" id="IPR023214">
    <property type="entry name" value="HAD_sf"/>
</dbReference>
<keyword evidence="3 4" id="KW-0378">Hydrolase</keyword>
<dbReference type="EMBL" id="WMIB01000006">
    <property type="protein sequence ID" value="MTH53448.1"/>
    <property type="molecule type" value="Genomic_DNA"/>
</dbReference>
<dbReference type="GO" id="GO:0046872">
    <property type="term" value="F:metal ion binding"/>
    <property type="evidence" value="ECO:0007669"/>
    <property type="project" value="UniProtKB-KW"/>
</dbReference>
<dbReference type="InterPro" id="IPR041492">
    <property type="entry name" value="HAD_2"/>
</dbReference>
<comment type="similarity">
    <text evidence="1">Belongs to the HAD-like hydrolase superfamily. CbbY/CbbZ/Gph/YieH family.</text>
</comment>
<comment type="caution">
    <text evidence="4">The sequence shown here is derived from an EMBL/GenBank/DDBJ whole genome shotgun (WGS) entry which is preliminary data.</text>
</comment>
<dbReference type="Pfam" id="PF13419">
    <property type="entry name" value="HAD_2"/>
    <property type="match status" value="1"/>
</dbReference>
<dbReference type="Gene3D" id="3.40.50.1000">
    <property type="entry name" value="HAD superfamily/HAD-like"/>
    <property type="match status" value="1"/>
</dbReference>
<organism evidence="4 5">
    <name type="scientific">Metabacillus mangrovi</name>
    <dbReference type="NCBI Taxonomy" id="1491830"/>
    <lineage>
        <taxon>Bacteria</taxon>
        <taxon>Bacillati</taxon>
        <taxon>Bacillota</taxon>
        <taxon>Bacilli</taxon>
        <taxon>Bacillales</taxon>
        <taxon>Bacillaceae</taxon>
        <taxon>Metabacillus</taxon>
    </lineage>
</organism>
<dbReference type="GO" id="GO:0016787">
    <property type="term" value="F:hydrolase activity"/>
    <property type="evidence" value="ECO:0007669"/>
    <property type="project" value="UniProtKB-KW"/>
</dbReference>
<accession>A0A7X2S4B6</accession>